<evidence type="ECO:0000313" key="6">
    <source>
        <dbReference type="Proteomes" id="UP000184076"/>
    </source>
</evidence>
<dbReference type="GO" id="GO:0042597">
    <property type="term" value="C:periplasmic space"/>
    <property type="evidence" value="ECO:0007669"/>
    <property type="project" value="UniProtKB-SubCell"/>
</dbReference>
<evidence type="ECO:0000256" key="1">
    <source>
        <dbReference type="ARBA" id="ARBA00004418"/>
    </source>
</evidence>
<dbReference type="InterPro" id="IPR001638">
    <property type="entry name" value="Solute-binding_3/MltF_N"/>
</dbReference>
<dbReference type="InterPro" id="IPR015168">
    <property type="entry name" value="SsuA/THI5"/>
</dbReference>
<evidence type="ECO:0000256" key="2">
    <source>
        <dbReference type="ARBA" id="ARBA00010742"/>
    </source>
</evidence>
<dbReference type="Gene3D" id="3.40.190.10">
    <property type="entry name" value="Periplasmic binding protein-like II"/>
    <property type="match status" value="2"/>
</dbReference>
<dbReference type="RefSeq" id="WP_073036176.1">
    <property type="nucleotide sequence ID" value="NZ_FQVB01000004.1"/>
</dbReference>
<sequence>MMNRKWLMVFVLVLAAFGVARVAVAEPLKISMPTWVGNGPLFLAQEKGFYKDEGVEVELSIMDDISMRFAALYAGQLDGMSTAMAAFILNAKEGAPAKVVLMLDDSKGGDGIVANKDIQTIKDLKGRKVAFKQASISEWFLGYLLRRDGLTMSDIQVVNMEPGAAGTAFIAGKVDAAVTWEPYLTKGKQAPHGHLLIDTSQTPGLISDVLIFSDKVVRERKDDVQKVCRAVARAVDYWKEHPEEANALMAQAIGGWLKDPQAFAETLQGIQYYDREMNKASFPEKVEKMIADRIAVWRELGKLGWEPKAQDMYDASFAAGL</sequence>
<dbReference type="SUPFAM" id="SSF53850">
    <property type="entry name" value="Periplasmic binding protein-like II"/>
    <property type="match status" value="1"/>
</dbReference>
<keyword evidence="6" id="KW-1185">Reference proteome</keyword>
<reference evidence="6" key="1">
    <citation type="submission" date="2016-11" db="EMBL/GenBank/DDBJ databases">
        <authorList>
            <person name="Varghese N."/>
            <person name="Submissions S."/>
        </authorList>
    </citation>
    <scope>NUCLEOTIDE SEQUENCE [LARGE SCALE GENOMIC DNA]</scope>
    <source>
        <strain evidence="6">DSM 9756</strain>
    </source>
</reference>
<dbReference type="Proteomes" id="UP000184076">
    <property type="component" value="Unassembled WGS sequence"/>
</dbReference>
<proteinExistence type="inferred from homology"/>
<dbReference type="Pfam" id="PF09084">
    <property type="entry name" value="NMT1"/>
    <property type="match status" value="1"/>
</dbReference>
<dbReference type="EMBL" id="FQVB01000004">
    <property type="protein sequence ID" value="SHE41463.1"/>
    <property type="molecule type" value="Genomic_DNA"/>
</dbReference>
<dbReference type="STRING" id="1121391.SAMN02745206_00238"/>
<protein>
    <submittedName>
        <fullName evidence="5">NitT/TauT family transport system substrate-binding protein</fullName>
    </submittedName>
</protein>
<dbReference type="AlphaFoldDB" id="A0A1M4TAF8"/>
<dbReference type="CDD" id="cd13563">
    <property type="entry name" value="PBP2_SsuA_like_6"/>
    <property type="match status" value="1"/>
</dbReference>
<comment type="similarity">
    <text evidence="2">Belongs to the bacterial solute-binding protein SsuA/TauA family.</text>
</comment>
<evidence type="ECO:0000259" key="4">
    <source>
        <dbReference type="SMART" id="SM00062"/>
    </source>
</evidence>
<gene>
    <name evidence="5" type="ORF">SAMN02745206_00238</name>
</gene>
<comment type="subcellular location">
    <subcellularLocation>
        <location evidence="1">Periplasm</location>
    </subcellularLocation>
</comment>
<organism evidence="5 6">
    <name type="scientific">Desulfacinum infernum DSM 9756</name>
    <dbReference type="NCBI Taxonomy" id="1121391"/>
    <lineage>
        <taxon>Bacteria</taxon>
        <taxon>Pseudomonadati</taxon>
        <taxon>Thermodesulfobacteriota</taxon>
        <taxon>Syntrophobacteria</taxon>
        <taxon>Syntrophobacterales</taxon>
        <taxon>Syntrophobacteraceae</taxon>
        <taxon>Desulfacinum</taxon>
    </lineage>
</organism>
<evidence type="ECO:0000313" key="5">
    <source>
        <dbReference type="EMBL" id="SHE41463.1"/>
    </source>
</evidence>
<keyword evidence="3" id="KW-0732">Signal</keyword>
<accession>A0A1M4TAF8</accession>
<evidence type="ECO:0000256" key="3">
    <source>
        <dbReference type="ARBA" id="ARBA00022729"/>
    </source>
</evidence>
<feature type="domain" description="Solute-binding protein family 3/N-terminal" evidence="4">
    <location>
        <begin position="29"/>
        <end position="260"/>
    </location>
</feature>
<dbReference type="PANTHER" id="PTHR30024">
    <property type="entry name" value="ALIPHATIC SULFONATES-BINDING PROTEIN-RELATED"/>
    <property type="match status" value="1"/>
</dbReference>
<dbReference type="PANTHER" id="PTHR30024:SF47">
    <property type="entry name" value="TAURINE-BINDING PERIPLASMIC PROTEIN"/>
    <property type="match status" value="1"/>
</dbReference>
<dbReference type="SMART" id="SM00062">
    <property type="entry name" value="PBPb"/>
    <property type="match status" value="1"/>
</dbReference>
<name>A0A1M4TAF8_9BACT</name>